<dbReference type="PANTHER" id="PTHR43948:SF10">
    <property type="entry name" value="MRJ, ISOFORM E"/>
    <property type="match status" value="1"/>
</dbReference>
<feature type="compositionally biased region" description="Low complexity" evidence="1">
    <location>
        <begin position="89"/>
        <end position="98"/>
    </location>
</feature>
<evidence type="ECO:0000313" key="4">
    <source>
        <dbReference type="Proteomes" id="UP000186601"/>
    </source>
</evidence>
<feature type="compositionally biased region" description="Gly residues" evidence="1">
    <location>
        <begin position="72"/>
        <end position="88"/>
    </location>
</feature>
<dbReference type="PROSITE" id="PS00636">
    <property type="entry name" value="DNAJ_1"/>
    <property type="match status" value="1"/>
</dbReference>
<feature type="region of interest" description="Disordered" evidence="1">
    <location>
        <begin position="58"/>
        <end position="120"/>
    </location>
</feature>
<dbReference type="STRING" id="98765.A0A2R6S3A3"/>
<dbReference type="AlphaFoldDB" id="A0A2R6S3A3"/>
<gene>
    <name evidence="3" type="ORF">PHLCEN_2v1391</name>
</gene>
<dbReference type="Gene3D" id="1.10.287.110">
    <property type="entry name" value="DnaJ domain"/>
    <property type="match status" value="1"/>
</dbReference>
<dbReference type="InterPro" id="IPR036869">
    <property type="entry name" value="J_dom_sf"/>
</dbReference>
<dbReference type="PANTHER" id="PTHR43948">
    <property type="entry name" value="DNAJ HOMOLOG SUBFAMILY B"/>
    <property type="match status" value="1"/>
</dbReference>
<dbReference type="Pfam" id="PF00226">
    <property type="entry name" value="DnaJ"/>
    <property type="match status" value="1"/>
</dbReference>
<dbReference type="InterPro" id="IPR018253">
    <property type="entry name" value="DnaJ_domain_CS"/>
</dbReference>
<accession>A0A2R6S3A3</accession>
<sequence>MGTDYYKLLGIGKSASEDEIKKAYKKAAKEASKKFKEISEAFEVLSDKQKRTIYDQFGEEGLKGGGGPPPGAGGAGGFPGFGGSGFPSGGSTSFSFTSGGPGGFGRSGGFSPTDPNKIFE</sequence>
<evidence type="ECO:0000313" key="3">
    <source>
        <dbReference type="EMBL" id="PSS36760.1"/>
    </source>
</evidence>
<organism evidence="3 4">
    <name type="scientific">Hermanssonia centrifuga</name>
    <dbReference type="NCBI Taxonomy" id="98765"/>
    <lineage>
        <taxon>Eukaryota</taxon>
        <taxon>Fungi</taxon>
        <taxon>Dikarya</taxon>
        <taxon>Basidiomycota</taxon>
        <taxon>Agaricomycotina</taxon>
        <taxon>Agaricomycetes</taxon>
        <taxon>Polyporales</taxon>
        <taxon>Meruliaceae</taxon>
        <taxon>Hermanssonia</taxon>
    </lineage>
</organism>
<dbReference type="GO" id="GO:0051082">
    <property type="term" value="F:unfolded protein binding"/>
    <property type="evidence" value="ECO:0007669"/>
    <property type="project" value="TreeGrafter"/>
</dbReference>
<feature type="domain" description="J" evidence="2">
    <location>
        <begin position="4"/>
        <end position="58"/>
    </location>
</feature>
<reference evidence="3 4" key="1">
    <citation type="submission" date="2018-02" db="EMBL/GenBank/DDBJ databases">
        <title>Genome sequence of the basidiomycete white-rot fungus Phlebia centrifuga.</title>
        <authorList>
            <person name="Granchi Z."/>
            <person name="Peng M."/>
            <person name="de Vries R.P."/>
            <person name="Hilden K."/>
            <person name="Makela M.R."/>
            <person name="Grigoriev I."/>
            <person name="Riley R."/>
        </authorList>
    </citation>
    <scope>NUCLEOTIDE SEQUENCE [LARGE SCALE GENOMIC DNA]</scope>
    <source>
        <strain evidence="3 4">FBCC195</strain>
    </source>
</reference>
<evidence type="ECO:0000259" key="2">
    <source>
        <dbReference type="PROSITE" id="PS50076"/>
    </source>
</evidence>
<proteinExistence type="predicted"/>
<dbReference type="GO" id="GO:0005737">
    <property type="term" value="C:cytoplasm"/>
    <property type="evidence" value="ECO:0007669"/>
    <property type="project" value="TreeGrafter"/>
</dbReference>
<dbReference type="PROSITE" id="PS50076">
    <property type="entry name" value="DNAJ_2"/>
    <property type="match status" value="1"/>
</dbReference>
<comment type="caution">
    <text evidence="3">The sequence shown here is derived from an EMBL/GenBank/DDBJ whole genome shotgun (WGS) entry which is preliminary data.</text>
</comment>
<keyword evidence="4" id="KW-1185">Reference proteome</keyword>
<dbReference type="EMBL" id="MLYV02000108">
    <property type="protein sequence ID" value="PSS36760.1"/>
    <property type="molecule type" value="Genomic_DNA"/>
</dbReference>
<protein>
    <recommendedName>
        <fullName evidence="2">J domain-containing protein</fullName>
    </recommendedName>
</protein>
<dbReference type="GO" id="GO:0005634">
    <property type="term" value="C:nucleus"/>
    <property type="evidence" value="ECO:0007669"/>
    <property type="project" value="TreeGrafter"/>
</dbReference>
<dbReference type="PRINTS" id="PR00625">
    <property type="entry name" value="JDOMAIN"/>
</dbReference>
<dbReference type="SMART" id="SM00271">
    <property type="entry name" value="DnaJ"/>
    <property type="match status" value="1"/>
</dbReference>
<feature type="compositionally biased region" description="Gly residues" evidence="1">
    <location>
        <begin position="99"/>
        <end position="108"/>
    </location>
</feature>
<dbReference type="SUPFAM" id="SSF46565">
    <property type="entry name" value="Chaperone J-domain"/>
    <property type="match status" value="1"/>
</dbReference>
<dbReference type="InterPro" id="IPR001623">
    <property type="entry name" value="DnaJ_domain"/>
</dbReference>
<dbReference type="GO" id="GO:0051087">
    <property type="term" value="F:protein-folding chaperone binding"/>
    <property type="evidence" value="ECO:0007669"/>
    <property type="project" value="TreeGrafter"/>
</dbReference>
<dbReference type="Proteomes" id="UP000186601">
    <property type="component" value="Unassembled WGS sequence"/>
</dbReference>
<evidence type="ECO:0000256" key="1">
    <source>
        <dbReference type="SAM" id="MobiDB-lite"/>
    </source>
</evidence>
<dbReference type="GO" id="GO:0044183">
    <property type="term" value="F:protein folding chaperone"/>
    <property type="evidence" value="ECO:0007669"/>
    <property type="project" value="TreeGrafter"/>
</dbReference>
<name>A0A2R6S3A3_9APHY</name>